<keyword evidence="1" id="KW-0285">Flavoprotein</keyword>
<proteinExistence type="predicted"/>
<dbReference type="PANTHER" id="PTHR32332">
    <property type="entry name" value="2-NITROPROPANE DIOXYGENASE"/>
    <property type="match status" value="1"/>
</dbReference>
<gene>
    <name evidence="4" type="ORF">UFOPK2766_02214</name>
    <name evidence="5" type="ORF">UFOPK3519_01612</name>
</gene>
<dbReference type="Pfam" id="PF03060">
    <property type="entry name" value="NMO"/>
    <property type="match status" value="1"/>
</dbReference>
<organism evidence="4">
    <name type="scientific">freshwater metagenome</name>
    <dbReference type="NCBI Taxonomy" id="449393"/>
    <lineage>
        <taxon>unclassified sequences</taxon>
        <taxon>metagenomes</taxon>
        <taxon>ecological metagenomes</taxon>
    </lineage>
</organism>
<dbReference type="GO" id="GO:0018580">
    <property type="term" value="F:nitronate monooxygenase activity"/>
    <property type="evidence" value="ECO:0007669"/>
    <property type="project" value="InterPro"/>
</dbReference>
<dbReference type="PANTHER" id="PTHR32332:SF38">
    <property type="entry name" value="MONOOXYGENASE RV1533-RELATED"/>
    <property type="match status" value="1"/>
</dbReference>
<keyword evidence="3" id="KW-0560">Oxidoreductase</keyword>
<sequence>MRTELCDRLGIEFPIFAFTHCRDVVAAVSNAGGLGVLGAVGYTVEQLETELAWIDEHTDKPYGVDVVIPGKYEGMGEMDPIKLEQDLLTMVPDEHRRFVKKILADHNVPELPEDELPPALIGWTEATASPLIDAALRHPKVRLIANALGTPPDEVIQRVHESGRLIAALCGSPKQALHHKDANVDIIIAQGTEGGGHTGDVGSVVLWPQVIDAVAPIPVLAAGGIGTGRQIAAALAMGAEGVWTGSIWLTVEEADQAPAQVESLLAATSRDTVRSRSWTGKPCRMLRNEWTDAWEDPANPDPLGMPLQFMVTGEAVARGHHYSQQAKDVNFNPVGQIVGTMNKVRKTKDLIADMVDEYLECSNRLEMLNERAAGAEIS</sequence>
<reference evidence="4" key="1">
    <citation type="submission" date="2020-05" db="EMBL/GenBank/DDBJ databases">
        <authorList>
            <person name="Chiriac C."/>
            <person name="Salcher M."/>
            <person name="Ghai R."/>
            <person name="Kavagutti S V."/>
        </authorList>
    </citation>
    <scope>NUCLEOTIDE SEQUENCE</scope>
</reference>
<dbReference type="EMBL" id="CAEZYU010000156">
    <property type="protein sequence ID" value="CAB4761069.1"/>
    <property type="molecule type" value="Genomic_DNA"/>
</dbReference>
<evidence type="ECO:0000256" key="3">
    <source>
        <dbReference type="ARBA" id="ARBA00023002"/>
    </source>
</evidence>
<evidence type="ECO:0000256" key="2">
    <source>
        <dbReference type="ARBA" id="ARBA00022643"/>
    </source>
</evidence>
<dbReference type="InterPro" id="IPR004136">
    <property type="entry name" value="NMO"/>
</dbReference>
<protein>
    <submittedName>
        <fullName evidence="4">Unannotated protein</fullName>
    </submittedName>
</protein>
<evidence type="ECO:0000313" key="4">
    <source>
        <dbReference type="EMBL" id="CAB4761069.1"/>
    </source>
</evidence>
<evidence type="ECO:0000313" key="5">
    <source>
        <dbReference type="EMBL" id="CAB4914356.1"/>
    </source>
</evidence>
<name>A0A6J6UR88_9ZZZZ</name>
<dbReference type="SUPFAM" id="SSF51412">
    <property type="entry name" value="Inosine monophosphate dehydrogenase (IMPDH)"/>
    <property type="match status" value="1"/>
</dbReference>
<dbReference type="Gene3D" id="3.20.20.70">
    <property type="entry name" value="Aldolase class I"/>
    <property type="match status" value="1"/>
</dbReference>
<dbReference type="EMBL" id="CAFBMG010000167">
    <property type="protein sequence ID" value="CAB4914356.1"/>
    <property type="molecule type" value="Genomic_DNA"/>
</dbReference>
<dbReference type="CDD" id="cd04730">
    <property type="entry name" value="NPD_like"/>
    <property type="match status" value="1"/>
</dbReference>
<dbReference type="AlphaFoldDB" id="A0A6J6UR88"/>
<evidence type="ECO:0000256" key="1">
    <source>
        <dbReference type="ARBA" id="ARBA00022630"/>
    </source>
</evidence>
<accession>A0A6J6UR88</accession>
<keyword evidence="2" id="KW-0288">FMN</keyword>
<dbReference type="InterPro" id="IPR013785">
    <property type="entry name" value="Aldolase_TIM"/>
</dbReference>